<dbReference type="GO" id="GO:0016887">
    <property type="term" value="F:ATP hydrolysis activity"/>
    <property type="evidence" value="ECO:0007669"/>
    <property type="project" value="Ensembl"/>
</dbReference>
<keyword evidence="8" id="KW-0479">Metal-binding</keyword>
<dbReference type="RefSeq" id="XP_020831889.1">
    <property type="nucleotide sequence ID" value="XM_020976230.1"/>
</dbReference>
<dbReference type="InterPro" id="IPR051363">
    <property type="entry name" value="RLR_Helicase"/>
</dbReference>
<name>A0A0U4HV63_PHACI</name>
<dbReference type="GO" id="GO:0071360">
    <property type="term" value="P:cellular response to exogenous dsRNA"/>
    <property type="evidence" value="ECO:0007669"/>
    <property type="project" value="Ensembl"/>
</dbReference>
<dbReference type="GO" id="GO:0060760">
    <property type="term" value="P:positive regulation of response to cytokine stimulus"/>
    <property type="evidence" value="ECO:0007669"/>
    <property type="project" value="Ensembl"/>
</dbReference>
<keyword evidence="14" id="KW-0067">ATP-binding</keyword>
<evidence type="ECO:0000313" key="24">
    <source>
        <dbReference type="Proteomes" id="UP000515140"/>
    </source>
</evidence>
<dbReference type="GO" id="GO:0030334">
    <property type="term" value="P:regulation of cell migration"/>
    <property type="evidence" value="ECO:0007669"/>
    <property type="project" value="Ensembl"/>
</dbReference>
<keyword evidence="13" id="KW-0862">Zinc</keyword>
<evidence type="ECO:0000259" key="20">
    <source>
        <dbReference type="PROSITE" id="PS51192"/>
    </source>
</evidence>
<evidence type="ECO:0000256" key="16">
    <source>
        <dbReference type="ARBA" id="ARBA00022859"/>
    </source>
</evidence>
<keyword evidence="12 25" id="KW-0347">Helicase</keyword>
<keyword evidence="18" id="KW-0051">Antiviral defense</keyword>
<dbReference type="FunFam" id="3.40.50.300:FF:001291">
    <property type="entry name" value="Probable ATP-dependent RNA helicase DDX58"/>
    <property type="match status" value="1"/>
</dbReference>
<dbReference type="FunFam" id="2.170.150.30:FF:000001">
    <property type="entry name" value="Probable ATP-dependent RNA helicase DDX58"/>
    <property type="match status" value="1"/>
</dbReference>
<dbReference type="Proteomes" id="UP000515140">
    <property type="component" value="Unplaced"/>
</dbReference>
<keyword evidence="6" id="KW-0597">Phosphoprotein</keyword>
<feature type="domain" description="Helicase ATP-binding" evidence="20">
    <location>
        <begin position="251"/>
        <end position="430"/>
    </location>
</feature>
<evidence type="ECO:0000313" key="25">
    <source>
        <dbReference type="RefSeq" id="XP_020831889.1"/>
    </source>
</evidence>
<dbReference type="InterPro" id="IPR031964">
    <property type="entry name" value="CARD_dom"/>
</dbReference>
<dbReference type="GO" id="GO:0039529">
    <property type="term" value="P:RIG-I signaling pathway"/>
    <property type="evidence" value="ECO:0007669"/>
    <property type="project" value="Ensembl"/>
</dbReference>
<keyword evidence="24" id="KW-1185">Reference proteome</keyword>
<dbReference type="PROSITE" id="PS51194">
    <property type="entry name" value="HELICASE_CTER"/>
    <property type="match status" value="1"/>
</dbReference>
<keyword evidence="15" id="KW-0832">Ubl conjugation</keyword>
<evidence type="ECO:0000256" key="18">
    <source>
        <dbReference type="ARBA" id="ARBA00023118"/>
    </source>
</evidence>
<dbReference type="GO" id="GO:0042802">
    <property type="term" value="F:identical protein binding"/>
    <property type="evidence" value="ECO:0007669"/>
    <property type="project" value="Ensembl"/>
</dbReference>
<dbReference type="SMART" id="SM00490">
    <property type="entry name" value="HELICc"/>
    <property type="match status" value="1"/>
</dbReference>
<evidence type="ECO:0000256" key="5">
    <source>
        <dbReference type="ARBA" id="ARBA00022499"/>
    </source>
</evidence>
<evidence type="ECO:0000259" key="21">
    <source>
        <dbReference type="PROSITE" id="PS51194"/>
    </source>
</evidence>
<dbReference type="PANTHER" id="PTHR14074:SF16">
    <property type="entry name" value="ANTIVIRAL INNATE IMMUNE RESPONSE RECEPTOR RIG-I"/>
    <property type="match status" value="1"/>
</dbReference>
<dbReference type="GO" id="GO:0015629">
    <property type="term" value="C:actin cytoskeleton"/>
    <property type="evidence" value="ECO:0007669"/>
    <property type="project" value="Ensembl"/>
</dbReference>
<proteinExistence type="evidence at transcript level"/>
<dbReference type="EMBL" id="KP792562">
    <property type="protein sequence ID" value="ALX81656.1"/>
    <property type="molecule type" value="mRNA"/>
</dbReference>
<organism evidence="23">
    <name type="scientific">Phascolarctos cinereus</name>
    <name type="common">Koala</name>
    <dbReference type="NCBI Taxonomy" id="38626"/>
    <lineage>
        <taxon>Eukaryota</taxon>
        <taxon>Metazoa</taxon>
        <taxon>Chordata</taxon>
        <taxon>Craniata</taxon>
        <taxon>Vertebrata</taxon>
        <taxon>Euteleostomi</taxon>
        <taxon>Mammalia</taxon>
        <taxon>Metatheria</taxon>
        <taxon>Diprotodontia</taxon>
        <taxon>Phascolarctidae</taxon>
        <taxon>Phascolarctos</taxon>
    </lineage>
</organism>
<evidence type="ECO:0000256" key="13">
    <source>
        <dbReference type="ARBA" id="ARBA00022833"/>
    </source>
</evidence>
<feature type="domain" description="Helicase C-terminal" evidence="21">
    <location>
        <begin position="616"/>
        <end position="782"/>
    </location>
</feature>
<keyword evidence="16" id="KW-0391">Immunity</keyword>
<protein>
    <recommendedName>
        <fullName evidence="3">RNA helicase</fullName>
        <ecNumber evidence="3">3.6.4.13</ecNumber>
    </recommendedName>
</protein>
<dbReference type="GO" id="GO:0038187">
    <property type="term" value="F:pattern recognition receptor activity"/>
    <property type="evidence" value="ECO:0007669"/>
    <property type="project" value="Ensembl"/>
</dbReference>
<dbReference type="GO" id="GO:0010467">
    <property type="term" value="P:gene expression"/>
    <property type="evidence" value="ECO:0007669"/>
    <property type="project" value="Ensembl"/>
</dbReference>
<evidence type="ECO:0000256" key="15">
    <source>
        <dbReference type="ARBA" id="ARBA00022843"/>
    </source>
</evidence>
<comment type="catalytic activity">
    <reaction evidence="19">
        <text>ATP + H2O = ADP + phosphate + H(+)</text>
        <dbReference type="Rhea" id="RHEA:13065"/>
        <dbReference type="ChEBI" id="CHEBI:15377"/>
        <dbReference type="ChEBI" id="CHEBI:15378"/>
        <dbReference type="ChEBI" id="CHEBI:30616"/>
        <dbReference type="ChEBI" id="CHEBI:43474"/>
        <dbReference type="ChEBI" id="CHEBI:456216"/>
        <dbReference type="EC" id="3.6.4.13"/>
    </reaction>
    <physiologicalReaction direction="left-to-right" evidence="19">
        <dbReference type="Rhea" id="RHEA:13066"/>
    </physiologicalReaction>
</comment>
<gene>
    <name evidence="23" type="primary">RIG-I</name>
    <name evidence="25" type="synonym">DDX58</name>
</gene>
<dbReference type="GO" id="GO:0032755">
    <property type="term" value="P:positive regulation of interleukin-6 production"/>
    <property type="evidence" value="ECO:0007669"/>
    <property type="project" value="Ensembl"/>
</dbReference>
<dbReference type="GO" id="GO:0002230">
    <property type="term" value="P:positive regulation of defense response to virus by host"/>
    <property type="evidence" value="ECO:0007669"/>
    <property type="project" value="Ensembl"/>
</dbReference>
<evidence type="ECO:0000256" key="19">
    <source>
        <dbReference type="ARBA" id="ARBA00049390"/>
    </source>
</evidence>
<keyword evidence="11" id="KW-0378">Hydrolase</keyword>
<dbReference type="Gene3D" id="1.20.1320.30">
    <property type="match status" value="1"/>
</dbReference>
<dbReference type="EC" id="3.6.4.13" evidence="3"/>
<feature type="domain" description="RLR CTR" evidence="22">
    <location>
        <begin position="802"/>
        <end position="931"/>
    </location>
</feature>
<evidence type="ECO:0000256" key="7">
    <source>
        <dbReference type="ARBA" id="ARBA00022588"/>
    </source>
</evidence>
<evidence type="ECO:0000256" key="12">
    <source>
        <dbReference type="ARBA" id="ARBA00022806"/>
    </source>
</evidence>
<dbReference type="InterPro" id="IPR001650">
    <property type="entry name" value="Helicase_C-like"/>
</dbReference>
<evidence type="ECO:0000256" key="17">
    <source>
        <dbReference type="ARBA" id="ARBA00022884"/>
    </source>
</evidence>
<dbReference type="Gene3D" id="1.10.533.10">
    <property type="entry name" value="Death Domain, Fas"/>
    <property type="match status" value="2"/>
</dbReference>
<dbReference type="GO" id="GO:0003690">
    <property type="term" value="F:double-stranded DNA binding"/>
    <property type="evidence" value="ECO:0007669"/>
    <property type="project" value="Ensembl"/>
</dbReference>
<dbReference type="PROSITE" id="PS51192">
    <property type="entry name" value="HELICASE_ATP_BIND_1"/>
    <property type="match status" value="1"/>
</dbReference>
<comment type="similarity">
    <text evidence="2">Belongs to the helicase family. RLR subfamily.</text>
</comment>
<keyword evidence="7" id="KW-0399">Innate immunity</keyword>
<dbReference type="GO" id="GO:0032587">
    <property type="term" value="C:ruffle membrane"/>
    <property type="evidence" value="ECO:0007669"/>
    <property type="project" value="Ensembl"/>
</dbReference>
<evidence type="ECO:0000256" key="14">
    <source>
        <dbReference type="ARBA" id="ARBA00022840"/>
    </source>
</evidence>
<dbReference type="KEGG" id="pcw:110200846"/>
<dbReference type="GO" id="GO:0003725">
    <property type="term" value="F:double-stranded RNA binding"/>
    <property type="evidence" value="ECO:0007669"/>
    <property type="project" value="Ensembl"/>
</dbReference>
<dbReference type="OMA" id="FFANHVP"/>
<evidence type="ECO:0000256" key="6">
    <source>
        <dbReference type="ARBA" id="ARBA00022553"/>
    </source>
</evidence>
<keyword evidence="10" id="KW-0547">Nucleotide-binding</keyword>
<accession>A0A0U4HV63</accession>
<dbReference type="InterPro" id="IPR041204">
    <property type="entry name" value="RIG-I-like_C"/>
</dbReference>
<dbReference type="InterPro" id="IPR011545">
    <property type="entry name" value="DEAD/DEAH_box_helicase_dom"/>
</dbReference>
<evidence type="ECO:0000256" key="8">
    <source>
        <dbReference type="ARBA" id="ARBA00022723"/>
    </source>
</evidence>
<dbReference type="FunFam" id="3.40.50.300:FF:001233">
    <property type="entry name" value="Probable ATP-dependent RNA helicase DDX58"/>
    <property type="match status" value="1"/>
</dbReference>
<dbReference type="GO" id="GO:0005737">
    <property type="term" value="C:cytoplasm"/>
    <property type="evidence" value="ECO:0007669"/>
    <property type="project" value="UniProtKB-SubCell"/>
</dbReference>
<dbReference type="GO" id="GO:0009597">
    <property type="term" value="P:detection of virus"/>
    <property type="evidence" value="ECO:0007669"/>
    <property type="project" value="Ensembl"/>
</dbReference>
<dbReference type="GO" id="GO:0005524">
    <property type="term" value="F:ATP binding"/>
    <property type="evidence" value="ECO:0007669"/>
    <property type="project" value="UniProtKB-KW"/>
</dbReference>
<dbReference type="GO" id="GO:0032760">
    <property type="term" value="P:positive regulation of tumor necrosis factor production"/>
    <property type="evidence" value="ECO:0007669"/>
    <property type="project" value="Ensembl"/>
</dbReference>
<reference evidence="23" key="1">
    <citation type="journal article" date="2015" name="Immunogenetics">
        <title>Immunomics of the koala (Phascolarctos cinereus).</title>
        <authorList>
            <person name="Abts K.C."/>
            <person name="Ivy J.A."/>
            <person name="DeWoody J.A."/>
        </authorList>
    </citation>
    <scope>NUCLEOTIDE SEQUENCE</scope>
</reference>
<evidence type="ECO:0000256" key="4">
    <source>
        <dbReference type="ARBA" id="ARBA00022490"/>
    </source>
</evidence>
<evidence type="ECO:0000256" key="9">
    <source>
        <dbReference type="ARBA" id="ARBA00022737"/>
    </source>
</evidence>
<sequence>MTAEEKRNLEFFGNHIKNILDPTYVLDYMSDWFSQENIQSIQAMKTNKGVTAAATLFLECLLKFEETGWFRGFLDALHGAGYTGLAEAIQSWNFQKIEKLEKPKLLLKFLHKEFKDNVHVDIILPRISGCLINQQCEEIRQVQNNLGNIAGTDKLVEYLLRSDKENWPKVLKLALEAEEYEFSKLWTLEEDTNGTKNAEMYDSQAEENGVSTMQICYKEESEQQNLSENSCPLPEIPEKPLKPRSYQLELASPALEGKNTIICAPTGCGKTFAALLICENHLTNNPAGQKRKIVFLATQVPVYEQQESVFKKYFERLGYKVAGICGEIAEDAPVECVVDNNDIIVLTPQILVNSIKSGTVRSLSVFTLMIFDECHNTSKKHPYNVLMINYLDQKLGRSANPLPQVIGLTASIGVGDAKDKFEAIEHICQVCACLDASVISTVKKNVSDLEQVVYKPEKLFRKVESQPVNKFKFVISKLMEETENLIEKTFKEYDLIPEYQLENLSQIQNRVFGTQKYEQWIIDVHKKCMLLQMEDKNKERKICKELFLYTSNLRKYNDALIISEDVRIQDAVRYLKEFFREAESFDETEQYLIHQFKEKIQELEDISTDPRNENLKLDELTFILEEQYHQNPETQTILFVKTRALADALKKWMEENPKLSYLKPVVLTGRGKRNQNTGMTLPSQKGVLDTFRTSGENKILIATSVADEGIDIAQCNLVILYEYVGNVIKMIQTRGRGRARGSKCLLLSSKEEVIEKEQINIYKEKMMNDAIEEIQTWNEEVFVRKIHHLQLQEKAIRDNVIVAKPQLEENNKRLLCRKCKVFACHTADIRVVEDTHHTVIADAFKESFVTEPHPKPKDFGSLKKTGKIFCAEPSCHHDWGIFARYKTFDVPVIKIDNFVVEDVATGLQTLYSKWKQCNFKMIPFDAREMSN</sequence>
<keyword evidence="17" id="KW-0694">RNA-binding</keyword>
<keyword evidence="9" id="KW-0677">Repeat</keyword>
<evidence type="ECO:0000256" key="11">
    <source>
        <dbReference type="ARBA" id="ARBA00022801"/>
    </source>
</evidence>
<dbReference type="InterPro" id="IPR027417">
    <property type="entry name" value="P-loop_NTPase"/>
</dbReference>
<evidence type="ECO:0000256" key="10">
    <source>
        <dbReference type="ARBA" id="ARBA00022741"/>
    </source>
</evidence>
<dbReference type="Pfam" id="PF16739">
    <property type="entry name" value="CARD_2"/>
    <property type="match status" value="2"/>
</dbReference>
<evidence type="ECO:0000313" key="23">
    <source>
        <dbReference type="EMBL" id="ALX81656.1"/>
    </source>
</evidence>
<dbReference type="SUPFAM" id="SSF52540">
    <property type="entry name" value="P-loop containing nucleoside triphosphate hydrolases"/>
    <property type="match status" value="2"/>
</dbReference>
<dbReference type="GO" id="GO:1990904">
    <property type="term" value="C:ribonucleoprotein complex"/>
    <property type="evidence" value="ECO:0007669"/>
    <property type="project" value="Ensembl"/>
</dbReference>
<dbReference type="CDD" id="cd15805">
    <property type="entry name" value="RIG-I_C"/>
    <property type="match status" value="1"/>
</dbReference>
<dbReference type="Gene3D" id="2.170.150.30">
    <property type="entry name" value="RIG-I-like receptor, C-terminal regulatory domain"/>
    <property type="match status" value="1"/>
</dbReference>
<dbReference type="InterPro" id="IPR021673">
    <property type="entry name" value="RLR_CTR"/>
</dbReference>
<dbReference type="SMART" id="SM00487">
    <property type="entry name" value="DEXDc"/>
    <property type="match status" value="1"/>
</dbReference>
<dbReference type="GO" id="GO:0008270">
    <property type="term" value="F:zinc ion binding"/>
    <property type="evidence" value="ECO:0007669"/>
    <property type="project" value="Ensembl"/>
</dbReference>
<evidence type="ECO:0000256" key="2">
    <source>
        <dbReference type="ARBA" id="ARBA00006866"/>
    </source>
</evidence>
<dbReference type="Pfam" id="PF00270">
    <property type="entry name" value="DEAD"/>
    <property type="match status" value="1"/>
</dbReference>
<dbReference type="PANTHER" id="PTHR14074">
    <property type="entry name" value="HELICASE WITH DEATH DOMAIN-RELATED"/>
    <property type="match status" value="1"/>
</dbReference>
<dbReference type="GO" id="GO:0140374">
    <property type="term" value="P:antiviral innate immune response"/>
    <property type="evidence" value="ECO:0007669"/>
    <property type="project" value="Ensembl"/>
</dbReference>
<dbReference type="Pfam" id="PF18119">
    <property type="entry name" value="RIG-I_C"/>
    <property type="match status" value="1"/>
</dbReference>
<dbReference type="GO" id="GO:0045944">
    <property type="term" value="P:positive regulation of transcription by RNA polymerase II"/>
    <property type="evidence" value="ECO:0007669"/>
    <property type="project" value="Ensembl"/>
</dbReference>
<dbReference type="Gene3D" id="3.40.50.300">
    <property type="entry name" value="P-loop containing nucleotide triphosphate hydrolases"/>
    <property type="match status" value="2"/>
</dbReference>
<dbReference type="AlphaFoldDB" id="A0A0U4HV63"/>
<reference evidence="25" key="2">
    <citation type="submission" date="2025-04" db="UniProtKB">
        <authorList>
            <consortium name="RefSeq"/>
        </authorList>
    </citation>
    <scope>IDENTIFICATION</scope>
    <source>
        <tissue evidence="25">Spleen</tissue>
    </source>
</reference>
<dbReference type="Pfam" id="PF11648">
    <property type="entry name" value="RIG-I_C-RD"/>
    <property type="match status" value="1"/>
</dbReference>
<dbReference type="Pfam" id="PF00271">
    <property type="entry name" value="Helicase_C"/>
    <property type="match status" value="1"/>
</dbReference>
<dbReference type="InterPro" id="IPR014001">
    <property type="entry name" value="Helicase_ATP-bd"/>
</dbReference>
<dbReference type="GO" id="GO:0031625">
    <property type="term" value="F:ubiquitin protein ligase binding"/>
    <property type="evidence" value="ECO:0007669"/>
    <property type="project" value="Ensembl"/>
</dbReference>
<dbReference type="PROSITE" id="PS51789">
    <property type="entry name" value="RLR_CTR"/>
    <property type="match status" value="1"/>
</dbReference>
<comment type="subcellular location">
    <subcellularLocation>
        <location evidence="1">Cytoplasm</location>
    </subcellularLocation>
</comment>
<evidence type="ECO:0000259" key="22">
    <source>
        <dbReference type="PROSITE" id="PS51789"/>
    </source>
</evidence>
<dbReference type="GO" id="GO:0003727">
    <property type="term" value="F:single-stranded RNA binding"/>
    <property type="evidence" value="ECO:0007669"/>
    <property type="project" value="Ensembl"/>
</dbReference>
<dbReference type="GO" id="GO:0032728">
    <property type="term" value="P:positive regulation of interferon-beta production"/>
    <property type="evidence" value="ECO:0007669"/>
    <property type="project" value="Ensembl"/>
</dbReference>
<keyword evidence="5" id="KW-1017">Isopeptide bond</keyword>
<dbReference type="GO" id="GO:0002735">
    <property type="term" value="P:positive regulation of myeloid dendritic cell cytokine production"/>
    <property type="evidence" value="ECO:0007669"/>
    <property type="project" value="Ensembl"/>
</dbReference>
<dbReference type="InterPro" id="IPR038557">
    <property type="entry name" value="RLR_C_sf"/>
</dbReference>
<dbReference type="GO" id="GO:0032727">
    <property type="term" value="P:positive regulation of interferon-alpha production"/>
    <property type="evidence" value="ECO:0007669"/>
    <property type="project" value="Ensembl"/>
</dbReference>
<dbReference type="GO" id="GO:0003724">
    <property type="term" value="F:RNA helicase activity"/>
    <property type="evidence" value="ECO:0007669"/>
    <property type="project" value="UniProtKB-EC"/>
</dbReference>
<evidence type="ECO:0000256" key="1">
    <source>
        <dbReference type="ARBA" id="ARBA00004496"/>
    </source>
</evidence>
<dbReference type="GO" id="GO:0005525">
    <property type="term" value="F:GTP binding"/>
    <property type="evidence" value="ECO:0007669"/>
    <property type="project" value="Ensembl"/>
</dbReference>
<keyword evidence="4" id="KW-0963">Cytoplasm</keyword>
<dbReference type="GO" id="GO:0005923">
    <property type="term" value="C:bicellular tight junction"/>
    <property type="evidence" value="ECO:0007669"/>
    <property type="project" value="Ensembl"/>
</dbReference>
<dbReference type="GO" id="GO:0032725">
    <property type="term" value="P:positive regulation of granulocyte macrophage colony-stimulating factor production"/>
    <property type="evidence" value="ECO:0007669"/>
    <property type="project" value="Ensembl"/>
</dbReference>
<evidence type="ECO:0000256" key="3">
    <source>
        <dbReference type="ARBA" id="ARBA00012552"/>
    </source>
</evidence>
<dbReference type="InterPro" id="IPR011029">
    <property type="entry name" value="DEATH-like_dom_sf"/>
</dbReference>
<dbReference type="GO" id="GO:0032757">
    <property type="term" value="P:positive regulation of interleukin-8 production"/>
    <property type="evidence" value="ECO:0007669"/>
    <property type="project" value="Ensembl"/>
</dbReference>